<organism evidence="6 7">
    <name type="scientific">Acrobeloides nanus</name>
    <dbReference type="NCBI Taxonomy" id="290746"/>
    <lineage>
        <taxon>Eukaryota</taxon>
        <taxon>Metazoa</taxon>
        <taxon>Ecdysozoa</taxon>
        <taxon>Nematoda</taxon>
        <taxon>Chromadorea</taxon>
        <taxon>Rhabditida</taxon>
        <taxon>Tylenchina</taxon>
        <taxon>Cephalobomorpha</taxon>
        <taxon>Cephaloboidea</taxon>
        <taxon>Cephalobidae</taxon>
        <taxon>Acrobeloides</taxon>
    </lineage>
</organism>
<proteinExistence type="inferred from homology"/>
<dbReference type="InterPro" id="IPR029047">
    <property type="entry name" value="HSP70_peptide-bd_sf"/>
</dbReference>
<dbReference type="Gene3D" id="3.30.420.40">
    <property type="match status" value="2"/>
</dbReference>
<accession>A0A914C2Y3</accession>
<dbReference type="Gene3D" id="2.60.34.10">
    <property type="entry name" value="Substrate Binding Domain Of DNAk, Chain A, domain 1"/>
    <property type="match status" value="1"/>
</dbReference>
<dbReference type="Pfam" id="PF00012">
    <property type="entry name" value="HSP70"/>
    <property type="match status" value="1"/>
</dbReference>
<dbReference type="AlphaFoldDB" id="A0A914C2Y3"/>
<dbReference type="GO" id="GO:0005524">
    <property type="term" value="F:ATP binding"/>
    <property type="evidence" value="ECO:0007669"/>
    <property type="project" value="UniProtKB-KW"/>
</dbReference>
<dbReference type="PANTHER" id="PTHR19375">
    <property type="entry name" value="HEAT SHOCK PROTEIN 70KDA"/>
    <property type="match status" value="1"/>
</dbReference>
<evidence type="ECO:0000256" key="5">
    <source>
        <dbReference type="SAM" id="Coils"/>
    </source>
</evidence>
<dbReference type="GO" id="GO:0140662">
    <property type="term" value="F:ATP-dependent protein folding chaperone"/>
    <property type="evidence" value="ECO:0007669"/>
    <property type="project" value="InterPro"/>
</dbReference>
<dbReference type="SUPFAM" id="SSF100920">
    <property type="entry name" value="Heat shock protein 70kD (HSP70), peptide-binding domain"/>
    <property type="match status" value="1"/>
</dbReference>
<comment type="similarity">
    <text evidence="1 4">Belongs to the heat shock protein 70 family.</text>
</comment>
<keyword evidence="6" id="KW-1185">Reference proteome</keyword>
<name>A0A914C2Y3_9BILA</name>
<protein>
    <submittedName>
        <fullName evidence="7">Heat shock protein 70</fullName>
    </submittedName>
</protein>
<keyword evidence="5" id="KW-0175">Coiled coil</keyword>
<dbReference type="Proteomes" id="UP000887540">
    <property type="component" value="Unplaced"/>
</dbReference>
<dbReference type="FunFam" id="3.90.640.10:FF:000029">
    <property type="entry name" value="Heat shock protein 110"/>
    <property type="match status" value="1"/>
</dbReference>
<dbReference type="InterPro" id="IPR018181">
    <property type="entry name" value="Heat_shock_70_CS"/>
</dbReference>
<evidence type="ECO:0000313" key="7">
    <source>
        <dbReference type="WBParaSite" id="ACRNAN_Path_1623.g6306.t1"/>
    </source>
</evidence>
<evidence type="ECO:0000256" key="3">
    <source>
        <dbReference type="ARBA" id="ARBA00022840"/>
    </source>
</evidence>
<dbReference type="FunFam" id="3.30.30.30:FF:000005">
    <property type="entry name" value="Heat shock protein ssb1"/>
    <property type="match status" value="1"/>
</dbReference>
<sequence>MSNGPAIGIDLGTTYSVAAIYRNGRVEIIPNEESNAKNLTPSTVSYGEKELLIGDPAKKKLVSNHSNVVYDMKRLIGKQLNDEKIDRSKHFWNFKIEPDGSGKPVVKVKYLGNPLDVRPEEVSAKVLEKLVEATEKKAYGKPKEAVITVPAYFNQGQKQGTIDAAEKAGLKVIELLTEPAAAAYGYLFKENRLNDKCDFLVFDFGGGTFDVAVVSVDKGNVKVQSVGGDSHLGGRDLDNKLAKHISEEIFYHHEVDVEGNRKYRSKLYKMIEDIKIELSTSLETSIYLGELHDDLDENLTVTRDRFEELCQEIFERTIRKTKATLKDAEEQCNIKQSDIKEILLVGGSTRIPKIRQLLNKEFPSLKLNFAIDADEAVAYGAAIRAAQASGALKAEISLTQATPLSIVPFSITRTRFTANNNQTAILFKIVESVRPLVDDSNEIGRLDLEGIKPNEAGQEKVKLTMSLDKNGILTVFAQYDGRTETMKINYSDQRSKASRNVDELLDEAERFRESDRVEKNRRVKQNELHNILQKVDFRLDKSASNRNKYTDAQNWYDNNPKAPENEIEKQIEALQEQFKSIL</sequence>
<keyword evidence="3 4" id="KW-0067">ATP-binding</keyword>
<keyword evidence="2 4" id="KW-0547">Nucleotide-binding</keyword>
<evidence type="ECO:0000256" key="2">
    <source>
        <dbReference type="ARBA" id="ARBA00022741"/>
    </source>
</evidence>
<dbReference type="Gene3D" id="3.30.30.30">
    <property type="match status" value="1"/>
</dbReference>
<dbReference type="PRINTS" id="PR00301">
    <property type="entry name" value="HEATSHOCK70"/>
</dbReference>
<feature type="coiled-coil region" evidence="5">
    <location>
        <begin position="311"/>
        <end position="338"/>
    </location>
</feature>
<dbReference type="PROSITE" id="PS01036">
    <property type="entry name" value="HSP70_3"/>
    <property type="match status" value="1"/>
</dbReference>
<dbReference type="InterPro" id="IPR013126">
    <property type="entry name" value="Hsp_70_fam"/>
</dbReference>
<dbReference type="InterPro" id="IPR043129">
    <property type="entry name" value="ATPase_NBD"/>
</dbReference>
<evidence type="ECO:0000256" key="1">
    <source>
        <dbReference type="ARBA" id="ARBA00007381"/>
    </source>
</evidence>
<reference evidence="7" key="1">
    <citation type="submission" date="2022-11" db="UniProtKB">
        <authorList>
            <consortium name="WormBaseParasite"/>
        </authorList>
    </citation>
    <scope>IDENTIFICATION</scope>
</reference>
<dbReference type="Gene3D" id="3.90.640.10">
    <property type="entry name" value="Actin, Chain A, domain 4"/>
    <property type="match status" value="1"/>
</dbReference>
<dbReference type="GO" id="GO:0006950">
    <property type="term" value="P:response to stress"/>
    <property type="evidence" value="ECO:0007669"/>
    <property type="project" value="UniProtKB-ARBA"/>
</dbReference>
<dbReference type="WBParaSite" id="ACRNAN_Path_1623.g6306.t1">
    <property type="protein sequence ID" value="ACRNAN_Path_1623.g6306.t1"/>
    <property type="gene ID" value="ACRNAN_Path_1623.g6306"/>
</dbReference>
<evidence type="ECO:0000256" key="4">
    <source>
        <dbReference type="RuleBase" id="RU003322"/>
    </source>
</evidence>
<evidence type="ECO:0000313" key="6">
    <source>
        <dbReference type="Proteomes" id="UP000887540"/>
    </source>
</evidence>
<feature type="coiled-coil region" evidence="5">
    <location>
        <begin position="487"/>
        <end position="514"/>
    </location>
</feature>
<dbReference type="SUPFAM" id="SSF53067">
    <property type="entry name" value="Actin-like ATPase domain"/>
    <property type="match status" value="2"/>
</dbReference>
<dbReference type="CDD" id="cd24028">
    <property type="entry name" value="ASKHA_NBD_HSP70_HSPA1-like"/>
    <property type="match status" value="1"/>
</dbReference>
<dbReference type="PROSITE" id="PS00297">
    <property type="entry name" value="HSP70_1"/>
    <property type="match status" value="1"/>
</dbReference>